<dbReference type="SUPFAM" id="SSF48403">
    <property type="entry name" value="Ankyrin repeat"/>
    <property type="match status" value="1"/>
</dbReference>
<gene>
    <name evidence="4" type="ORF">PBRA_006693</name>
</gene>
<dbReference type="Pfam" id="PF12796">
    <property type="entry name" value="Ank_2"/>
    <property type="match status" value="1"/>
</dbReference>
<keyword evidence="5" id="KW-1185">Reference proteome</keyword>
<dbReference type="InterPro" id="IPR002110">
    <property type="entry name" value="Ankyrin_rpt"/>
</dbReference>
<name>A0A0G4ITR4_PLABS</name>
<dbReference type="AlphaFoldDB" id="A0A0G4ITR4"/>
<reference evidence="4 5" key="1">
    <citation type="submission" date="2015-02" db="EMBL/GenBank/DDBJ databases">
        <authorList>
            <person name="Chooi Y.-H."/>
        </authorList>
    </citation>
    <scope>NUCLEOTIDE SEQUENCE [LARGE SCALE GENOMIC DNA]</scope>
    <source>
        <strain evidence="4">E3</strain>
    </source>
</reference>
<dbReference type="Gene3D" id="1.25.40.20">
    <property type="entry name" value="Ankyrin repeat-containing domain"/>
    <property type="match status" value="2"/>
</dbReference>
<keyword evidence="1" id="KW-0677">Repeat</keyword>
<dbReference type="STRING" id="37360.A0A0G4ITR4"/>
<dbReference type="PROSITE" id="PS50088">
    <property type="entry name" value="ANK_REPEAT"/>
    <property type="match status" value="3"/>
</dbReference>
<sequence>MSRPQFDRSAPGVDPGMSIVDPVRVGGPVCGLVAILLVSGAVHALTLRSGDGVDIEVDSSSAVAHSGLLRMYLVDIGGEDRVPVPMPAIASRELQLLAGFMNATAVGNVGHADEWVRSQMSWINGDTVGRALAASWYLDMRSFPVAVASLDVDWHRLAASPDVPAAALEFVMNVVARLCRIAQTDHQKAVANQIRDAIVVERVAGSMINNAMWADGLKLLHWVAYADGEPELMAFLLCLPGVNVNVLDIHRQTPLHWAVRADRQDMVALLLSVRGINVNARSMYAESTPLQTAMCAWRNSLLVPQPSLVPVNHDIVALLLNATGIDVDALPTDRTPLHLAAREAQRGMIDPRTIQRLLSMPGINVNAGDSIQRTPLHTYLDWSAPTPSWFIKAVLNTPGVDVNARDFLLRTPLHLAAQHNNFKAVRLLLQAPGINPALRGGDQRTAADLAWGYSAGTSEGHRRRLKILALLGTWPA</sequence>
<dbReference type="InterPro" id="IPR036770">
    <property type="entry name" value="Ankyrin_rpt-contain_sf"/>
</dbReference>
<dbReference type="PANTHER" id="PTHR24198:SF165">
    <property type="entry name" value="ANKYRIN REPEAT-CONTAINING PROTEIN-RELATED"/>
    <property type="match status" value="1"/>
</dbReference>
<dbReference type="Proteomes" id="UP000039324">
    <property type="component" value="Unassembled WGS sequence"/>
</dbReference>
<evidence type="ECO:0000313" key="4">
    <source>
        <dbReference type="EMBL" id="CEO98579.1"/>
    </source>
</evidence>
<feature type="repeat" description="ANK" evidence="3">
    <location>
        <begin position="250"/>
        <end position="283"/>
    </location>
</feature>
<evidence type="ECO:0000256" key="1">
    <source>
        <dbReference type="ARBA" id="ARBA00022737"/>
    </source>
</evidence>
<keyword evidence="2 3" id="KW-0040">ANK repeat</keyword>
<dbReference type="PANTHER" id="PTHR24198">
    <property type="entry name" value="ANKYRIN REPEAT AND PROTEIN KINASE DOMAIN-CONTAINING PROTEIN"/>
    <property type="match status" value="1"/>
</dbReference>
<evidence type="ECO:0000256" key="3">
    <source>
        <dbReference type="PROSITE-ProRule" id="PRU00023"/>
    </source>
</evidence>
<evidence type="ECO:0000313" key="5">
    <source>
        <dbReference type="Proteomes" id="UP000039324"/>
    </source>
</evidence>
<feature type="repeat" description="ANK" evidence="3">
    <location>
        <begin position="408"/>
        <end position="430"/>
    </location>
</feature>
<protein>
    <submittedName>
        <fullName evidence="4">Uncharacterized protein</fullName>
    </submittedName>
</protein>
<dbReference type="EMBL" id="CDSF01000085">
    <property type="protein sequence ID" value="CEO98579.1"/>
    <property type="molecule type" value="Genomic_DNA"/>
</dbReference>
<dbReference type="Pfam" id="PF13857">
    <property type="entry name" value="Ank_5"/>
    <property type="match status" value="1"/>
</dbReference>
<organism evidence="4 5">
    <name type="scientific">Plasmodiophora brassicae</name>
    <name type="common">Clubroot disease agent</name>
    <dbReference type="NCBI Taxonomy" id="37360"/>
    <lineage>
        <taxon>Eukaryota</taxon>
        <taxon>Sar</taxon>
        <taxon>Rhizaria</taxon>
        <taxon>Endomyxa</taxon>
        <taxon>Phytomyxea</taxon>
        <taxon>Plasmodiophorida</taxon>
        <taxon>Plasmodiophoridae</taxon>
        <taxon>Plasmodiophora</taxon>
    </lineage>
</organism>
<accession>A0A0G4ITR4</accession>
<proteinExistence type="predicted"/>
<dbReference type="SMART" id="SM00248">
    <property type="entry name" value="ANK"/>
    <property type="match status" value="5"/>
</dbReference>
<dbReference type="PROSITE" id="PS50297">
    <property type="entry name" value="ANK_REP_REGION"/>
    <property type="match status" value="1"/>
</dbReference>
<evidence type="ECO:0000256" key="2">
    <source>
        <dbReference type="ARBA" id="ARBA00023043"/>
    </source>
</evidence>
<dbReference type="Pfam" id="PF00023">
    <property type="entry name" value="Ank"/>
    <property type="match status" value="1"/>
</dbReference>
<feature type="repeat" description="ANK" evidence="3">
    <location>
        <begin position="332"/>
        <end position="370"/>
    </location>
</feature>
<dbReference type="OrthoDB" id="1893551at2759"/>